<reference evidence="8 9" key="1">
    <citation type="journal article" date="2016" name="Mol. Biol. Evol.">
        <title>Comparative Genomics of Early-Diverging Mushroom-Forming Fungi Provides Insights into the Origins of Lignocellulose Decay Capabilities.</title>
        <authorList>
            <person name="Nagy L.G."/>
            <person name="Riley R."/>
            <person name="Tritt A."/>
            <person name="Adam C."/>
            <person name="Daum C."/>
            <person name="Floudas D."/>
            <person name="Sun H."/>
            <person name="Yadav J.S."/>
            <person name="Pangilinan J."/>
            <person name="Larsson K.H."/>
            <person name="Matsuura K."/>
            <person name="Barry K."/>
            <person name="Labutti K."/>
            <person name="Kuo R."/>
            <person name="Ohm R.A."/>
            <person name="Bhattacharya S.S."/>
            <person name="Shirouzu T."/>
            <person name="Yoshinaga Y."/>
            <person name="Martin F.M."/>
            <person name="Grigoriev I.V."/>
            <person name="Hibbett D.S."/>
        </authorList>
    </citation>
    <scope>NUCLEOTIDE SEQUENCE [LARGE SCALE GENOMIC DNA]</scope>
    <source>
        <strain evidence="8 9">HHB9708</strain>
    </source>
</reference>
<protein>
    <submittedName>
        <fullName evidence="8">Aldo/keto reductase</fullName>
    </submittedName>
</protein>
<keyword evidence="9" id="KW-1185">Reference proteome</keyword>
<dbReference type="InterPro" id="IPR036812">
    <property type="entry name" value="NAD(P)_OxRdtase_dom_sf"/>
</dbReference>
<evidence type="ECO:0000256" key="6">
    <source>
        <dbReference type="SAM" id="MobiDB-lite"/>
    </source>
</evidence>
<evidence type="ECO:0000313" key="8">
    <source>
        <dbReference type="EMBL" id="KZS89232.1"/>
    </source>
</evidence>
<dbReference type="PIRSF" id="PIRSF000097">
    <property type="entry name" value="AKR"/>
    <property type="match status" value="1"/>
</dbReference>
<proteinExistence type="inferred from homology"/>
<evidence type="ECO:0000256" key="3">
    <source>
        <dbReference type="PIRSR" id="PIRSR000097-1"/>
    </source>
</evidence>
<dbReference type="Pfam" id="PF00248">
    <property type="entry name" value="Aldo_ket_red"/>
    <property type="match status" value="1"/>
</dbReference>
<evidence type="ECO:0000256" key="1">
    <source>
        <dbReference type="ARBA" id="ARBA00007905"/>
    </source>
</evidence>
<dbReference type="SUPFAM" id="SSF51430">
    <property type="entry name" value="NAD(P)-linked oxidoreductase"/>
    <property type="match status" value="1"/>
</dbReference>
<feature type="site" description="Lowers pKa of active site Tyr" evidence="5">
    <location>
        <position position="79"/>
    </location>
</feature>
<dbReference type="PANTHER" id="PTHR43827">
    <property type="entry name" value="2,5-DIKETO-D-GLUCONIC ACID REDUCTASE"/>
    <property type="match status" value="1"/>
</dbReference>
<evidence type="ECO:0000256" key="5">
    <source>
        <dbReference type="PIRSR" id="PIRSR000097-3"/>
    </source>
</evidence>
<dbReference type="Gene3D" id="3.20.20.100">
    <property type="entry name" value="NADP-dependent oxidoreductase domain"/>
    <property type="match status" value="1"/>
</dbReference>
<dbReference type="PROSITE" id="PS00798">
    <property type="entry name" value="ALDOKETO_REDUCTASE_1"/>
    <property type="match status" value="1"/>
</dbReference>
<evidence type="ECO:0000256" key="4">
    <source>
        <dbReference type="PIRSR" id="PIRSR000097-2"/>
    </source>
</evidence>
<dbReference type="InterPro" id="IPR023210">
    <property type="entry name" value="NADP_OxRdtase_dom"/>
</dbReference>
<feature type="binding site" evidence="4">
    <location>
        <position position="112"/>
    </location>
    <ligand>
        <name>substrate</name>
    </ligand>
</feature>
<keyword evidence="2" id="KW-0560">Oxidoreductase</keyword>
<feature type="domain" description="NADP-dependent oxidoreductase" evidence="7">
    <location>
        <begin position="38"/>
        <end position="263"/>
    </location>
</feature>
<name>A0A164Q1D6_9AGAM</name>
<evidence type="ECO:0000313" key="9">
    <source>
        <dbReference type="Proteomes" id="UP000076722"/>
    </source>
</evidence>
<dbReference type="STRING" id="1314777.A0A164Q1D6"/>
<dbReference type="FunFam" id="3.20.20.100:FF:000015">
    <property type="entry name" value="Oxidoreductase, aldo/keto reductase family"/>
    <property type="match status" value="1"/>
</dbReference>
<evidence type="ECO:0000256" key="2">
    <source>
        <dbReference type="ARBA" id="ARBA00023002"/>
    </source>
</evidence>
<dbReference type="InterPro" id="IPR018170">
    <property type="entry name" value="Aldo/ket_reductase_CS"/>
</dbReference>
<organism evidence="8 9">
    <name type="scientific">Sistotremastrum niveocremeum HHB9708</name>
    <dbReference type="NCBI Taxonomy" id="1314777"/>
    <lineage>
        <taxon>Eukaryota</taxon>
        <taxon>Fungi</taxon>
        <taxon>Dikarya</taxon>
        <taxon>Basidiomycota</taxon>
        <taxon>Agaricomycotina</taxon>
        <taxon>Agaricomycetes</taxon>
        <taxon>Sistotremastrales</taxon>
        <taxon>Sistotremastraceae</taxon>
        <taxon>Sertulicium</taxon>
        <taxon>Sertulicium niveocremeum</taxon>
    </lineage>
</organism>
<dbReference type="GO" id="GO:0016491">
    <property type="term" value="F:oxidoreductase activity"/>
    <property type="evidence" value="ECO:0007669"/>
    <property type="project" value="UniProtKB-KW"/>
</dbReference>
<accession>A0A164Q1D6</accession>
<dbReference type="InterPro" id="IPR020471">
    <property type="entry name" value="AKR"/>
</dbReference>
<dbReference type="PROSITE" id="PS00062">
    <property type="entry name" value="ALDOKETO_REDUCTASE_2"/>
    <property type="match status" value="1"/>
</dbReference>
<dbReference type="CDD" id="cd19071">
    <property type="entry name" value="AKR_AKR1-5-like"/>
    <property type="match status" value="1"/>
</dbReference>
<gene>
    <name evidence="8" type="ORF">SISNIDRAFT_479784</name>
</gene>
<dbReference type="PANTHER" id="PTHR43827:SF13">
    <property type="entry name" value="ALDO_KETO REDUCTASE FAMILY PROTEIN"/>
    <property type="match status" value="1"/>
</dbReference>
<feature type="active site" description="Proton donor" evidence="3">
    <location>
        <position position="54"/>
    </location>
</feature>
<evidence type="ECO:0000259" key="7">
    <source>
        <dbReference type="Pfam" id="PF00248"/>
    </source>
</evidence>
<dbReference type="AlphaFoldDB" id="A0A164Q1D6"/>
<dbReference type="PRINTS" id="PR00069">
    <property type="entry name" value="ALDKETRDTASE"/>
</dbReference>
<dbReference type="Proteomes" id="UP000076722">
    <property type="component" value="Unassembled WGS sequence"/>
</dbReference>
<feature type="region of interest" description="Disordered" evidence="6">
    <location>
        <begin position="257"/>
        <end position="278"/>
    </location>
</feature>
<dbReference type="OrthoDB" id="416253at2759"/>
<comment type="similarity">
    <text evidence="1">Belongs to the aldo/keto reductase family.</text>
</comment>
<sequence>MSTPLTLQSTVRLNSGYELPLLGFGVFQNVEACTPATLAALAAGYRHIDSAVVYRNEAQVGRALKQSRLKRGDVFVTSKIMSRDHGYESTLRTVDESLARLGTGYIDLYLIHDPLSGPKKRLETWRALIAAKKEGKIRSIGVSNFGVKHLEEFKKHGLETPSVNQIQLHPLLQQKEIVKYCKQNGIVVEAYCPIVRGQFTEPLFHELAKKYNKNPAQVLIRWSLQKGYVPLPKSERSDRIQANAEVYDFELSPEDMNKLDGLDKGPAGSVSWNPVDAP</sequence>
<dbReference type="EMBL" id="KV419429">
    <property type="protein sequence ID" value="KZS89232.1"/>
    <property type="molecule type" value="Genomic_DNA"/>
</dbReference>